<proteinExistence type="predicted"/>
<name>A0A7Z8NQ21_9CELL</name>
<feature type="transmembrane region" description="Helical" evidence="1">
    <location>
        <begin position="21"/>
        <end position="41"/>
    </location>
</feature>
<comment type="caution">
    <text evidence="2">The sequence shown here is derived from an EMBL/GenBank/DDBJ whole genome shotgun (WGS) entry which is preliminary data.</text>
</comment>
<sequence length="279" mass="29091">MSTSTPAPVIVVTEEKKRRKGLIWVAGGAALLLGGSTFALWSAGDSFAGGTITAGDLNLVKAEDTTFWDASSDRLDATEKITGTDGSQLAHPLDPDDASTWRIVPGDKVAAAFSADVTLEGDNLVALLSVDGLEDLDSGITGMSYSYEVYQDGELVVSETTLPTVEGAPLLYLSAPGTGQDAGKEDANQTGPVAGGDAATAVYGMTENTEDFTVVIYGMFFVDGNGNFQYDNEVLDKTVTDRTDVTLADTLAELTLSLEQVRDTGDQFVSPTAPAGPEA</sequence>
<dbReference type="OrthoDB" id="4828659at2"/>
<evidence type="ECO:0000313" key="3">
    <source>
        <dbReference type="Proteomes" id="UP000308121"/>
    </source>
</evidence>
<accession>A0A7Z8NQ21</accession>
<keyword evidence="1" id="KW-0812">Transmembrane</keyword>
<gene>
    <name evidence="2" type="ORF">FA014_05520</name>
</gene>
<dbReference type="EMBL" id="SZYE01000026">
    <property type="protein sequence ID" value="TKR24968.1"/>
    <property type="molecule type" value="Genomic_DNA"/>
</dbReference>
<evidence type="ECO:0000256" key="1">
    <source>
        <dbReference type="SAM" id="Phobius"/>
    </source>
</evidence>
<reference evidence="2 3" key="1">
    <citation type="submission" date="2019-05" db="EMBL/GenBank/DDBJ databases">
        <title>Genome sequence of Cellulomonas hominis strain CS1.</title>
        <authorList>
            <person name="Belmont J."/>
            <person name="Maclea K.S."/>
        </authorList>
    </citation>
    <scope>NUCLEOTIDE SEQUENCE [LARGE SCALE GENOMIC DNA]</scope>
    <source>
        <strain evidence="2 3">CS1</strain>
    </source>
</reference>
<evidence type="ECO:0000313" key="2">
    <source>
        <dbReference type="EMBL" id="TKR24968.1"/>
    </source>
</evidence>
<keyword evidence="1" id="KW-0472">Membrane</keyword>
<organism evidence="2 3">
    <name type="scientific">Cellulomonas hominis</name>
    <dbReference type="NCBI Taxonomy" id="156981"/>
    <lineage>
        <taxon>Bacteria</taxon>
        <taxon>Bacillati</taxon>
        <taxon>Actinomycetota</taxon>
        <taxon>Actinomycetes</taxon>
        <taxon>Micrococcales</taxon>
        <taxon>Cellulomonadaceae</taxon>
        <taxon>Cellulomonas</taxon>
    </lineage>
</organism>
<dbReference type="Proteomes" id="UP000308121">
    <property type="component" value="Unassembled WGS sequence"/>
</dbReference>
<protein>
    <recommendedName>
        <fullName evidence="4">Alternate-type signal peptide domain-containing protein</fullName>
    </recommendedName>
</protein>
<evidence type="ECO:0008006" key="4">
    <source>
        <dbReference type="Google" id="ProtNLM"/>
    </source>
</evidence>
<dbReference type="RefSeq" id="WP_154728708.1">
    <property type="nucleotide sequence ID" value="NZ_SZYE01000026.1"/>
</dbReference>
<dbReference type="AlphaFoldDB" id="A0A7Z8NQ21"/>
<keyword evidence="1" id="KW-1133">Transmembrane helix</keyword>